<accession>A0A8X8YWN2</accession>
<reference evidence="2" key="2">
    <citation type="submission" date="2020-08" db="EMBL/GenBank/DDBJ databases">
        <title>Plant Genome Project.</title>
        <authorList>
            <person name="Zhang R.-G."/>
        </authorList>
    </citation>
    <scope>NUCLEOTIDE SEQUENCE</scope>
    <source>
        <strain evidence="2">Huo1</strain>
        <tissue evidence="2">Leaf</tissue>
    </source>
</reference>
<dbReference type="AlphaFoldDB" id="A0A8X8YWN2"/>
<feature type="region of interest" description="Disordered" evidence="1">
    <location>
        <begin position="1"/>
        <end position="45"/>
    </location>
</feature>
<proteinExistence type="predicted"/>
<comment type="caution">
    <text evidence="2">The sequence shown here is derived from an EMBL/GenBank/DDBJ whole genome shotgun (WGS) entry which is preliminary data.</text>
</comment>
<dbReference type="Gene3D" id="1.10.472.10">
    <property type="entry name" value="Cyclin-like"/>
    <property type="match status" value="2"/>
</dbReference>
<evidence type="ECO:0000313" key="2">
    <source>
        <dbReference type="EMBL" id="KAG6383518.1"/>
    </source>
</evidence>
<dbReference type="EMBL" id="PNBA02000526">
    <property type="protein sequence ID" value="KAG6383518.1"/>
    <property type="molecule type" value="Genomic_DNA"/>
</dbReference>
<name>A0A8X8YWN2_SALSN</name>
<keyword evidence="3" id="KW-1185">Reference proteome</keyword>
<protein>
    <submittedName>
        <fullName evidence="2">Uncharacterized protein</fullName>
    </submittedName>
</protein>
<reference evidence="2" key="1">
    <citation type="submission" date="2018-01" db="EMBL/GenBank/DDBJ databases">
        <authorList>
            <person name="Mao J.F."/>
        </authorList>
    </citation>
    <scope>NUCLEOTIDE SEQUENCE</scope>
    <source>
        <strain evidence="2">Huo1</strain>
        <tissue evidence="2">Leaf</tissue>
    </source>
</reference>
<evidence type="ECO:0000313" key="3">
    <source>
        <dbReference type="Proteomes" id="UP000298416"/>
    </source>
</evidence>
<evidence type="ECO:0000256" key="1">
    <source>
        <dbReference type="SAM" id="MobiDB-lite"/>
    </source>
</evidence>
<dbReference type="Proteomes" id="UP000298416">
    <property type="component" value="Unassembled WGS sequence"/>
</dbReference>
<sequence length="124" mass="13227">MPPTSSRPSQSPTSAAAVAAGARAGEVPPPAAAEMTSFSNSSPPSRSCVWSPCYASSTSAANAISMELSVSYLADNDVGLIFNFTTIERMEMLILGALKWWMRSVNPFSFLNYFVSLFDSGDDE</sequence>
<gene>
    <name evidence="2" type="ORF">SASPL_156731</name>
</gene>
<organism evidence="2">
    <name type="scientific">Salvia splendens</name>
    <name type="common">Scarlet sage</name>
    <dbReference type="NCBI Taxonomy" id="180675"/>
    <lineage>
        <taxon>Eukaryota</taxon>
        <taxon>Viridiplantae</taxon>
        <taxon>Streptophyta</taxon>
        <taxon>Embryophyta</taxon>
        <taxon>Tracheophyta</taxon>
        <taxon>Spermatophyta</taxon>
        <taxon>Magnoliopsida</taxon>
        <taxon>eudicotyledons</taxon>
        <taxon>Gunneridae</taxon>
        <taxon>Pentapetalae</taxon>
        <taxon>asterids</taxon>
        <taxon>lamiids</taxon>
        <taxon>Lamiales</taxon>
        <taxon>Lamiaceae</taxon>
        <taxon>Nepetoideae</taxon>
        <taxon>Mentheae</taxon>
        <taxon>Salviinae</taxon>
        <taxon>Salvia</taxon>
        <taxon>Salvia subgen. Calosphace</taxon>
        <taxon>core Calosphace</taxon>
    </lineage>
</organism>